<comment type="caution">
    <text evidence="3">The sequence shown here is derived from an EMBL/GenBank/DDBJ whole genome shotgun (WGS) entry which is preliminary data.</text>
</comment>
<dbReference type="SUPFAM" id="SSF51998">
    <property type="entry name" value="PFL-like glycyl radical enzymes"/>
    <property type="match status" value="1"/>
</dbReference>
<dbReference type="PANTHER" id="PTHR11573">
    <property type="entry name" value="RIBONUCLEOSIDE-DIPHOSPHATE REDUCTASE LARGE CHAIN"/>
    <property type="match status" value="1"/>
</dbReference>
<protein>
    <submittedName>
        <fullName evidence="3">Protein containing Ribonucleotide reductase large subunit</fullName>
        <ecNumber evidence="3">1.17.4.1</ecNumber>
    </submittedName>
</protein>
<sequence length="120" mass="13829">MVIHLHSESKIQDYYNFSLLGEKTRQIVDNLNVVIDDNFYPLDKIVDGEIKPKRINKTNKHQRAIGIGVTGFADLIYSLDLSFEDPRVSEINKLFFSCVYWNAIFQSVQLSILRGYAPAF</sequence>
<dbReference type="GO" id="GO:0005971">
    <property type="term" value="C:ribonucleoside-diphosphate reductase complex"/>
    <property type="evidence" value="ECO:0007669"/>
    <property type="project" value="TreeGrafter"/>
</dbReference>
<dbReference type="Pfam" id="PF02867">
    <property type="entry name" value="Ribonuc_red_lgC"/>
    <property type="match status" value="1"/>
</dbReference>
<dbReference type="InterPro" id="IPR000788">
    <property type="entry name" value="RNR_lg_C"/>
</dbReference>
<dbReference type="Gene3D" id="3.20.70.20">
    <property type="match status" value="1"/>
</dbReference>
<feature type="domain" description="Ribonucleotide reductase large subunit C-terminal" evidence="2">
    <location>
        <begin position="12"/>
        <end position="120"/>
    </location>
</feature>
<evidence type="ECO:0000256" key="1">
    <source>
        <dbReference type="ARBA" id="ARBA00010406"/>
    </source>
</evidence>
<comment type="similarity">
    <text evidence="1">Belongs to the ribonucleoside diphosphate reductase large chain family.</text>
</comment>
<name>T0Y2B4_9ZZZZ</name>
<proteinExistence type="inferred from homology"/>
<keyword evidence="3" id="KW-0560">Oxidoreductase</keyword>
<organism evidence="3">
    <name type="scientific">mine drainage metagenome</name>
    <dbReference type="NCBI Taxonomy" id="410659"/>
    <lineage>
        <taxon>unclassified sequences</taxon>
        <taxon>metagenomes</taxon>
        <taxon>ecological metagenomes</taxon>
    </lineage>
</organism>
<dbReference type="GO" id="GO:0004748">
    <property type="term" value="F:ribonucleoside-diphosphate reductase activity, thioredoxin disulfide as acceptor"/>
    <property type="evidence" value="ECO:0007669"/>
    <property type="project" value="UniProtKB-EC"/>
</dbReference>
<dbReference type="EMBL" id="AUZY01012943">
    <property type="protein sequence ID" value="EQD27148.1"/>
    <property type="molecule type" value="Genomic_DNA"/>
</dbReference>
<reference evidence="3" key="1">
    <citation type="submission" date="2013-08" db="EMBL/GenBank/DDBJ databases">
        <authorList>
            <person name="Mendez C."/>
            <person name="Richter M."/>
            <person name="Ferrer M."/>
            <person name="Sanchez J."/>
        </authorList>
    </citation>
    <scope>NUCLEOTIDE SEQUENCE</scope>
</reference>
<gene>
    <name evidence="3" type="ORF">B1B_19267</name>
</gene>
<dbReference type="EC" id="1.17.4.1" evidence="3"/>
<dbReference type="InterPro" id="IPR039718">
    <property type="entry name" value="Rrm1"/>
</dbReference>
<dbReference type="GO" id="GO:0005524">
    <property type="term" value="F:ATP binding"/>
    <property type="evidence" value="ECO:0007669"/>
    <property type="project" value="TreeGrafter"/>
</dbReference>
<dbReference type="PANTHER" id="PTHR11573:SF6">
    <property type="entry name" value="RIBONUCLEOSIDE-DIPHOSPHATE REDUCTASE LARGE SUBUNIT"/>
    <property type="match status" value="1"/>
</dbReference>
<evidence type="ECO:0000259" key="2">
    <source>
        <dbReference type="Pfam" id="PF02867"/>
    </source>
</evidence>
<dbReference type="AlphaFoldDB" id="T0Y2B4"/>
<reference evidence="3" key="2">
    <citation type="journal article" date="2014" name="ISME J.">
        <title>Microbial stratification in low pH oxic and suboxic macroscopic growths along an acid mine drainage.</title>
        <authorList>
            <person name="Mendez-Garcia C."/>
            <person name="Mesa V."/>
            <person name="Sprenger R.R."/>
            <person name="Richter M."/>
            <person name="Diez M.S."/>
            <person name="Solano J."/>
            <person name="Bargiela R."/>
            <person name="Golyshina O.V."/>
            <person name="Manteca A."/>
            <person name="Ramos J.L."/>
            <person name="Gallego J.R."/>
            <person name="Llorente I."/>
            <person name="Martins Dos Santos V.A."/>
            <person name="Jensen O.N."/>
            <person name="Pelaez A.I."/>
            <person name="Sanchez J."/>
            <person name="Ferrer M."/>
        </authorList>
    </citation>
    <scope>NUCLEOTIDE SEQUENCE</scope>
</reference>
<feature type="non-terminal residue" evidence="3">
    <location>
        <position position="120"/>
    </location>
</feature>
<dbReference type="GO" id="GO:0009263">
    <property type="term" value="P:deoxyribonucleotide biosynthetic process"/>
    <property type="evidence" value="ECO:0007669"/>
    <property type="project" value="TreeGrafter"/>
</dbReference>
<accession>T0Y2B4</accession>
<evidence type="ECO:0000313" key="3">
    <source>
        <dbReference type="EMBL" id="EQD27148.1"/>
    </source>
</evidence>